<dbReference type="RefSeq" id="WP_024362017.1">
    <property type="nucleotide sequence ID" value="NZ_BJNS01000005.1"/>
</dbReference>
<keyword evidence="16" id="KW-0966">Cell projection</keyword>
<dbReference type="NCBIfam" id="TIGR03499">
    <property type="entry name" value="FlhF"/>
    <property type="match status" value="1"/>
</dbReference>
<evidence type="ECO:0000313" key="19">
    <source>
        <dbReference type="Proteomes" id="UP000255295"/>
    </source>
</evidence>
<evidence type="ECO:0000256" key="4">
    <source>
        <dbReference type="ARBA" id="ARBA00022448"/>
    </source>
</evidence>
<dbReference type="GO" id="GO:0006614">
    <property type="term" value="P:SRP-dependent cotranslational protein targeting to membrane"/>
    <property type="evidence" value="ECO:0007669"/>
    <property type="project" value="UniProtKB-UniRule"/>
</dbReference>
<dbReference type="FunFam" id="3.40.50.300:FF:000695">
    <property type="entry name" value="Flagellar biosynthesis regulator FlhF"/>
    <property type="match status" value="1"/>
</dbReference>
<evidence type="ECO:0000256" key="6">
    <source>
        <dbReference type="ARBA" id="ARBA00022741"/>
    </source>
</evidence>
<evidence type="ECO:0000256" key="1">
    <source>
        <dbReference type="ARBA" id="ARBA00004413"/>
    </source>
</evidence>
<dbReference type="AlphaFoldDB" id="A0A2S0K3N3"/>
<evidence type="ECO:0000256" key="5">
    <source>
        <dbReference type="ARBA" id="ARBA00022475"/>
    </source>
</evidence>
<dbReference type="PANTHER" id="PTHR43134">
    <property type="entry name" value="SIGNAL RECOGNITION PARTICLE RECEPTOR SUBUNIT ALPHA"/>
    <property type="match status" value="1"/>
</dbReference>
<dbReference type="GO" id="GO:0044781">
    <property type="term" value="P:bacterial-type flagellum organization"/>
    <property type="evidence" value="ECO:0007669"/>
    <property type="project" value="UniProtKB-UniRule"/>
</dbReference>
<dbReference type="Pfam" id="PF00448">
    <property type="entry name" value="SRP54"/>
    <property type="match status" value="1"/>
</dbReference>
<dbReference type="EMBL" id="UFSZ01000001">
    <property type="protein sequence ID" value="SUV16062.1"/>
    <property type="molecule type" value="Genomic_DNA"/>
</dbReference>
<dbReference type="InterPro" id="IPR047040">
    <property type="entry name" value="FlhF__GTPase_dom"/>
</dbReference>
<keyword evidence="9" id="KW-0342">GTP-binding</keyword>
<keyword evidence="10" id="KW-0472">Membrane</keyword>
<dbReference type="GeneID" id="48278047"/>
<dbReference type="PANTHER" id="PTHR43134:SF3">
    <property type="entry name" value="FLAGELLAR BIOSYNTHESIS PROTEIN FLHF"/>
    <property type="match status" value="1"/>
</dbReference>
<feature type="coiled-coil region" evidence="14">
    <location>
        <begin position="103"/>
        <end position="130"/>
    </location>
</feature>
<dbReference type="GO" id="GO:0015031">
    <property type="term" value="P:protein transport"/>
    <property type="evidence" value="ECO:0007669"/>
    <property type="project" value="UniProtKB-KW"/>
</dbReference>
<comment type="similarity">
    <text evidence="2">Belongs to the GTP-binding SRP family.</text>
</comment>
<reference evidence="17 19" key="2">
    <citation type="submission" date="2018-06" db="EMBL/GenBank/DDBJ databases">
        <authorList>
            <consortium name="Pathogen Informatics"/>
            <person name="Doyle S."/>
        </authorList>
    </citation>
    <scope>NUCLEOTIDE SEQUENCE [LARGE SCALE GENOMIC DNA]</scope>
    <source>
        <strain evidence="17 19">NCTC10338</strain>
    </source>
</reference>
<reference evidence="16 18" key="1">
    <citation type="submission" date="2017-03" db="EMBL/GenBank/DDBJ databases">
        <title>The whole genome sequencing and assembly of Lysinibacillus sphaericus DSM 28T strain.</title>
        <authorList>
            <person name="Lee Y.-J."/>
            <person name="Yi H."/>
            <person name="Bahn Y.-S."/>
            <person name="Kim J.F."/>
            <person name="Lee D.-W."/>
        </authorList>
    </citation>
    <scope>NUCLEOTIDE SEQUENCE [LARGE SCALE GENOMIC DNA]</scope>
    <source>
        <strain evidence="16 18">DSM 28</strain>
    </source>
</reference>
<dbReference type="Gene3D" id="3.40.50.300">
    <property type="entry name" value="P-loop containing nucleotide triphosphate hydrolases"/>
    <property type="match status" value="1"/>
</dbReference>
<dbReference type="InterPro" id="IPR000897">
    <property type="entry name" value="SRP54_GTPase_dom"/>
</dbReference>
<dbReference type="InterPro" id="IPR020006">
    <property type="entry name" value="FlhF"/>
</dbReference>
<keyword evidence="16" id="KW-0969">Cilium</keyword>
<dbReference type="CDD" id="cd17873">
    <property type="entry name" value="FlhF"/>
    <property type="match status" value="1"/>
</dbReference>
<evidence type="ECO:0000259" key="15">
    <source>
        <dbReference type="SMART" id="SM00962"/>
    </source>
</evidence>
<proteinExistence type="inferred from homology"/>
<keyword evidence="4" id="KW-0813">Transport</keyword>
<keyword evidence="11" id="KW-1006">Bacterial flagellum protein export</keyword>
<dbReference type="Gene3D" id="1.20.120.1380">
    <property type="entry name" value="Flagellar FlhF biosynthesis protein, N domain"/>
    <property type="match status" value="1"/>
</dbReference>
<dbReference type="Proteomes" id="UP000238825">
    <property type="component" value="Chromosome"/>
</dbReference>
<gene>
    <name evidence="17" type="primary">flhF</name>
    <name evidence="16" type="ORF">LS41612_17735</name>
    <name evidence="17" type="ORF">NCTC10338_01136</name>
</gene>
<keyword evidence="5" id="KW-1003">Cell membrane</keyword>
<protein>
    <recommendedName>
        <fullName evidence="3 13">Flagellar biosynthesis protein FlhF</fullName>
    </recommendedName>
</protein>
<evidence type="ECO:0000256" key="7">
    <source>
        <dbReference type="ARBA" id="ARBA00022795"/>
    </source>
</evidence>
<comment type="subcellular location">
    <subcellularLocation>
        <location evidence="1">Cell membrane</location>
        <topology evidence="1">Peripheral membrane protein</topology>
        <orientation evidence="1">Cytoplasmic side</orientation>
    </subcellularLocation>
</comment>
<keyword evidence="8" id="KW-0653">Protein transport</keyword>
<evidence type="ECO:0000256" key="8">
    <source>
        <dbReference type="ARBA" id="ARBA00022927"/>
    </source>
</evidence>
<evidence type="ECO:0000256" key="12">
    <source>
        <dbReference type="ARBA" id="ARBA00025337"/>
    </source>
</evidence>
<evidence type="ECO:0000313" key="16">
    <source>
        <dbReference type="EMBL" id="AVK97995.1"/>
    </source>
</evidence>
<evidence type="ECO:0000256" key="2">
    <source>
        <dbReference type="ARBA" id="ARBA00008531"/>
    </source>
</evidence>
<dbReference type="EMBL" id="CP019980">
    <property type="protein sequence ID" value="AVK97995.1"/>
    <property type="molecule type" value="Genomic_DNA"/>
</dbReference>
<keyword evidence="14" id="KW-0175">Coiled coil</keyword>
<keyword evidence="6" id="KW-0547">Nucleotide-binding</keyword>
<organism evidence="16 18">
    <name type="scientific">Lysinibacillus sphaericus</name>
    <name type="common">Bacillus sphaericus</name>
    <dbReference type="NCBI Taxonomy" id="1421"/>
    <lineage>
        <taxon>Bacteria</taxon>
        <taxon>Bacillati</taxon>
        <taxon>Bacillota</taxon>
        <taxon>Bacilli</taxon>
        <taxon>Bacillales</taxon>
        <taxon>Bacillaceae</taxon>
        <taxon>Lysinibacillus</taxon>
    </lineage>
</organism>
<dbReference type="GO" id="GO:0005886">
    <property type="term" value="C:plasma membrane"/>
    <property type="evidence" value="ECO:0007669"/>
    <property type="project" value="UniProtKB-SubCell"/>
</dbReference>
<dbReference type="GO" id="GO:0005047">
    <property type="term" value="F:signal recognition particle binding"/>
    <property type="evidence" value="ECO:0007669"/>
    <property type="project" value="TreeGrafter"/>
</dbReference>
<evidence type="ECO:0000256" key="9">
    <source>
        <dbReference type="ARBA" id="ARBA00023134"/>
    </source>
</evidence>
<name>A0A2S0K3N3_LYSSH</name>
<evidence type="ECO:0000256" key="11">
    <source>
        <dbReference type="ARBA" id="ARBA00023225"/>
    </source>
</evidence>
<evidence type="ECO:0000313" key="18">
    <source>
        <dbReference type="Proteomes" id="UP000238825"/>
    </source>
</evidence>
<dbReference type="GO" id="GO:0003924">
    <property type="term" value="F:GTPase activity"/>
    <property type="evidence" value="ECO:0007669"/>
    <property type="project" value="UniProtKB-UniRule"/>
</dbReference>
<dbReference type="SUPFAM" id="SSF52540">
    <property type="entry name" value="P-loop containing nucleoside triphosphate hydrolases"/>
    <property type="match status" value="1"/>
</dbReference>
<dbReference type="SMART" id="SM00962">
    <property type="entry name" value="SRP54"/>
    <property type="match status" value="1"/>
</dbReference>
<sequence>MKMKKYYASSIPEAMKLVRADLGDDAVILNSKVVVTKKLFGLVKKKSFEVVAGIDTMEPSNTAPTPASMPMIPVKKENASLLEITNAVQAKIQHAQPTQEITLQDESGMSEELRKEIADLKSLMQSMHKKATQAQYPDELLSFIEYLRQQELNEELITTIGDELFVHFKEASEINFSQCKLITKNLLRKKLEGLPIGGLSYERKYINVLGPTGVGKTTTIAKMAARAVLEKKKKIGFITTDTYRIAAIEQLKTYAGLLQAPVEIAYNSTDYEQAVQRLSHLDLVFIDTAGRNYKEAKYVDDLQRLIKFDDQAESFLVLAMTAKEKDMTNIIEQFKSVPIEKFIFTKIDETNSIGTMINLMIKYNKGLAYYTNGQEVPEDIEEADLEAVLNMFFQGEEK</sequence>
<accession>A0A2S0K3N3</accession>
<feature type="domain" description="SRP54-type proteins GTP-binding" evidence="15">
    <location>
        <begin position="203"/>
        <end position="394"/>
    </location>
</feature>
<evidence type="ECO:0000256" key="3">
    <source>
        <dbReference type="ARBA" id="ARBA00014919"/>
    </source>
</evidence>
<comment type="function">
    <text evidence="12">Necessary for flagellar biosynthesis. May be involved in translocation of the flagellum.</text>
</comment>
<evidence type="ECO:0000256" key="13">
    <source>
        <dbReference type="NCBIfam" id="TIGR03499"/>
    </source>
</evidence>
<dbReference type="InterPro" id="IPR027417">
    <property type="entry name" value="P-loop_NTPase"/>
</dbReference>
<evidence type="ECO:0000256" key="14">
    <source>
        <dbReference type="SAM" id="Coils"/>
    </source>
</evidence>
<evidence type="ECO:0000256" key="10">
    <source>
        <dbReference type="ARBA" id="ARBA00023136"/>
    </source>
</evidence>
<keyword evidence="16" id="KW-0282">Flagellum</keyword>
<keyword evidence="7" id="KW-1005">Bacterial flagellum biogenesis</keyword>
<evidence type="ECO:0000313" key="17">
    <source>
        <dbReference type="EMBL" id="SUV16062.1"/>
    </source>
</evidence>
<dbReference type="Proteomes" id="UP000255295">
    <property type="component" value="Unassembled WGS sequence"/>
</dbReference>
<dbReference type="GO" id="GO:0005525">
    <property type="term" value="F:GTP binding"/>
    <property type="evidence" value="ECO:0007669"/>
    <property type="project" value="UniProtKB-UniRule"/>
</dbReference>